<name>A0A2R5F092_9BACL</name>
<dbReference type="GO" id="GO:0016853">
    <property type="term" value="F:isomerase activity"/>
    <property type="evidence" value="ECO:0007669"/>
    <property type="project" value="UniProtKB-KW"/>
</dbReference>
<evidence type="ECO:0000313" key="1">
    <source>
        <dbReference type="EMBL" id="GBG12396.1"/>
    </source>
</evidence>
<dbReference type="Proteomes" id="UP000245202">
    <property type="component" value="Unassembled WGS sequence"/>
</dbReference>
<organism evidence="1 2">
    <name type="scientific">Paenibacillus agaridevorans</name>
    <dbReference type="NCBI Taxonomy" id="171404"/>
    <lineage>
        <taxon>Bacteria</taxon>
        <taxon>Bacillati</taxon>
        <taxon>Bacillota</taxon>
        <taxon>Bacilli</taxon>
        <taxon>Bacillales</taxon>
        <taxon>Paenibacillaceae</taxon>
        <taxon>Paenibacillus</taxon>
    </lineage>
</organism>
<reference evidence="1 2" key="1">
    <citation type="submission" date="2017-08" db="EMBL/GenBank/DDBJ databases">
        <title>Substantial Increase in Enzyme Production by Combined Drug-Resistance Mutations in Paenibacillus agaridevorans.</title>
        <authorList>
            <person name="Tanaka Y."/>
            <person name="Funane K."/>
            <person name="Hosaka T."/>
            <person name="Shiwa Y."/>
            <person name="Fujita N."/>
            <person name="Miyazaki T."/>
            <person name="Yoshikawa H."/>
            <person name="Murakami K."/>
            <person name="Kasahara K."/>
            <person name="Inaoka T."/>
            <person name="Hiraga Y."/>
            <person name="Ochi K."/>
        </authorList>
    </citation>
    <scope>NUCLEOTIDE SEQUENCE [LARGE SCALE GENOMIC DNA]</scope>
    <source>
        <strain evidence="1 2">T-3040</strain>
    </source>
</reference>
<keyword evidence="1" id="KW-0413">Isomerase</keyword>
<comment type="caution">
    <text evidence="1">The sequence shown here is derived from an EMBL/GenBank/DDBJ whole genome shotgun (WGS) entry which is preliminary data.</text>
</comment>
<accession>A0A2R5F092</accession>
<proteinExistence type="predicted"/>
<keyword evidence="2" id="KW-1185">Reference proteome</keyword>
<dbReference type="Gene3D" id="3.20.20.150">
    <property type="entry name" value="Divalent-metal-dependent TIM barrel enzymes"/>
    <property type="match status" value="1"/>
</dbReference>
<dbReference type="AlphaFoldDB" id="A0A2R5F092"/>
<gene>
    <name evidence="1" type="ORF">PAT3040_07271</name>
</gene>
<evidence type="ECO:0000313" key="2">
    <source>
        <dbReference type="Proteomes" id="UP000245202"/>
    </source>
</evidence>
<sequence>METAALAGAAAVRIVAGEQPAGDSEAIRRSAIALLELSHYGTPLGVKVVTENFRDLTSTVDSWRNLLAETGNEVSTIVDFGNLAKKEKEAGIVFGTPLAHSFHAKPEYGDDGSINAESLRQLLRLAGAGNADAPVSLIFDRDGDMWEGIERIKNVVLSVEE</sequence>
<protein>
    <submittedName>
        <fullName evidence="1">Putative xylose isomerase</fullName>
    </submittedName>
</protein>
<dbReference type="EMBL" id="BDQX01000458">
    <property type="protein sequence ID" value="GBG12396.1"/>
    <property type="molecule type" value="Genomic_DNA"/>
</dbReference>